<accession>A0ABW7EV09</accession>
<evidence type="ECO:0000313" key="3">
    <source>
        <dbReference type="EMBL" id="MFG6417313.1"/>
    </source>
</evidence>
<keyword evidence="1" id="KW-0812">Transmembrane</keyword>
<keyword evidence="1" id="KW-0472">Membrane</keyword>
<evidence type="ECO:0000256" key="1">
    <source>
        <dbReference type="SAM" id="Phobius"/>
    </source>
</evidence>
<dbReference type="InterPro" id="IPR003675">
    <property type="entry name" value="Rce1/LyrA-like_dom"/>
</dbReference>
<feature type="transmembrane region" description="Helical" evidence="1">
    <location>
        <begin position="97"/>
        <end position="115"/>
    </location>
</feature>
<feature type="transmembrane region" description="Helical" evidence="1">
    <location>
        <begin position="127"/>
        <end position="146"/>
    </location>
</feature>
<evidence type="ECO:0000313" key="4">
    <source>
        <dbReference type="Proteomes" id="UP001606300"/>
    </source>
</evidence>
<dbReference type="RefSeq" id="WP_394473371.1">
    <property type="nucleotide sequence ID" value="NZ_JBIGHY010000021.1"/>
</dbReference>
<dbReference type="Proteomes" id="UP001606300">
    <property type="component" value="Unassembled WGS sequence"/>
</dbReference>
<gene>
    <name evidence="3" type="ORF">ACG02S_25805</name>
</gene>
<feature type="transmembrane region" description="Helical" evidence="1">
    <location>
        <begin position="41"/>
        <end position="60"/>
    </location>
</feature>
<proteinExistence type="predicted"/>
<comment type="caution">
    <text evidence="3">The sequence shown here is derived from an EMBL/GenBank/DDBJ whole genome shotgun (WGS) entry which is preliminary data.</text>
</comment>
<feature type="domain" description="CAAX prenyl protease 2/Lysostaphin resistance protein A-like" evidence="2">
    <location>
        <begin position="42"/>
        <end position="138"/>
    </location>
</feature>
<dbReference type="EMBL" id="JBIGHY010000021">
    <property type="protein sequence ID" value="MFG6417313.1"/>
    <property type="molecule type" value="Genomic_DNA"/>
</dbReference>
<organism evidence="3 4">
    <name type="scientific">Pelomonas dachongensis</name>
    <dbReference type="NCBI Taxonomy" id="3299029"/>
    <lineage>
        <taxon>Bacteria</taxon>
        <taxon>Pseudomonadati</taxon>
        <taxon>Pseudomonadota</taxon>
        <taxon>Betaproteobacteria</taxon>
        <taxon>Burkholderiales</taxon>
        <taxon>Sphaerotilaceae</taxon>
        <taxon>Roseateles</taxon>
    </lineage>
</organism>
<name>A0ABW7EV09_9BURK</name>
<reference evidence="3 4" key="1">
    <citation type="submission" date="2024-09" db="EMBL/GenBank/DDBJ databases">
        <title>Novel species of the genus Pelomonas and Roseateles isolated from streams.</title>
        <authorList>
            <person name="Lu H."/>
        </authorList>
    </citation>
    <scope>NUCLEOTIDE SEQUENCE [LARGE SCALE GENOMIC DNA]</scope>
    <source>
        <strain evidence="3 4">DC23W</strain>
    </source>
</reference>
<keyword evidence="1" id="KW-1133">Transmembrane helix</keyword>
<keyword evidence="4" id="KW-1185">Reference proteome</keyword>
<evidence type="ECO:0000259" key="2">
    <source>
        <dbReference type="Pfam" id="PF02517"/>
    </source>
</evidence>
<dbReference type="Pfam" id="PF02517">
    <property type="entry name" value="Rce1-like"/>
    <property type="match status" value="1"/>
</dbReference>
<protein>
    <submittedName>
        <fullName evidence="3">Type II CAAX prenyl endopeptidase Rce1 family protein</fullName>
    </submittedName>
</protein>
<sequence length="147" mass="15862">MLAAVCALSSAALSLLLLFSYQQLGGNGSMPPSSGLERLGAAYTLVIAAIFMPFVETMIFQATFMWLVKKTFLSAWVGIGLSALVFAGAHFSTQQVGYAVLVSILGLFWAALGVYRMSRYGIWQGILLVYLSHGMHNGLIVTLSNFE</sequence>
<feature type="transmembrane region" description="Helical" evidence="1">
    <location>
        <begin position="72"/>
        <end position="91"/>
    </location>
</feature>